<dbReference type="PhylomeDB" id="Q7NGA2"/>
<dbReference type="MEROPS" id="S09.076"/>
<dbReference type="AlphaFoldDB" id="Q7NGA2"/>
<dbReference type="Gene3D" id="3.40.50.1820">
    <property type="entry name" value="alpha/beta hydrolase"/>
    <property type="match status" value="1"/>
</dbReference>
<evidence type="ECO:0000259" key="8">
    <source>
        <dbReference type="Pfam" id="PF02897"/>
    </source>
</evidence>
<comment type="similarity">
    <text evidence="2">Belongs to the peptidase S9A family.</text>
</comment>
<evidence type="ECO:0000256" key="4">
    <source>
        <dbReference type="ARBA" id="ARBA00022670"/>
    </source>
</evidence>
<comment type="catalytic activity">
    <reaction evidence="1">
        <text>Hydrolysis of Pro-|-Xaa &gt;&gt; Ala-|-Xaa in oligopeptides.</text>
        <dbReference type="EC" id="3.4.21.26"/>
    </reaction>
</comment>
<keyword evidence="6" id="KW-0720">Serine protease</keyword>
<dbReference type="EC" id="3.4.21.26" evidence="3"/>
<evidence type="ECO:0000256" key="1">
    <source>
        <dbReference type="ARBA" id="ARBA00001070"/>
    </source>
</evidence>
<dbReference type="KEGG" id="gvi:glr3271"/>
<keyword evidence="5" id="KW-0378">Hydrolase</keyword>
<dbReference type="GO" id="GO:0006508">
    <property type="term" value="P:proteolysis"/>
    <property type="evidence" value="ECO:0007669"/>
    <property type="project" value="UniProtKB-KW"/>
</dbReference>
<dbReference type="HOGENOM" id="CLU_011290_1_1_3"/>
<organism evidence="9 10">
    <name type="scientific">Gloeobacter violaceus (strain ATCC 29082 / PCC 7421)</name>
    <dbReference type="NCBI Taxonomy" id="251221"/>
    <lineage>
        <taxon>Bacteria</taxon>
        <taxon>Bacillati</taxon>
        <taxon>Cyanobacteriota</taxon>
        <taxon>Cyanophyceae</taxon>
        <taxon>Gloeobacterales</taxon>
        <taxon>Gloeobacteraceae</taxon>
        <taxon>Gloeobacter</taxon>
    </lineage>
</organism>
<proteinExistence type="inferred from homology"/>
<evidence type="ECO:0000256" key="2">
    <source>
        <dbReference type="ARBA" id="ARBA00005228"/>
    </source>
</evidence>
<dbReference type="InterPro" id="IPR001375">
    <property type="entry name" value="Peptidase_S9_cat"/>
</dbReference>
<reference evidence="9 10" key="1">
    <citation type="journal article" date="2003" name="DNA Res.">
        <title>Complete genome structure of Gloeobacter violaceus PCC 7421, a cyanobacterium that lacks thylakoids.</title>
        <authorList>
            <person name="Nakamura Y."/>
            <person name="Kaneko T."/>
            <person name="Sato S."/>
            <person name="Mimuro M."/>
            <person name="Miyashita H."/>
            <person name="Tsuchiya T."/>
            <person name="Sasamoto S."/>
            <person name="Watanabe A."/>
            <person name="Kawashima K."/>
            <person name="Kishida Y."/>
            <person name="Kiyokawa C."/>
            <person name="Kohara M."/>
            <person name="Matsumoto M."/>
            <person name="Matsuno A."/>
            <person name="Nakazaki N."/>
            <person name="Shimpo S."/>
            <person name="Takeuchi C."/>
            <person name="Yamada M."/>
            <person name="Tabata S."/>
        </authorList>
    </citation>
    <scope>NUCLEOTIDE SEQUENCE [LARGE SCALE GENOMIC DNA]</scope>
    <source>
        <strain evidence="10">ATCC 29082 / PCC 7421</strain>
    </source>
</reference>
<dbReference type="InterPro" id="IPR051167">
    <property type="entry name" value="Prolyl_oligopep/macrocyclase"/>
</dbReference>
<dbReference type="SUPFAM" id="SSF50993">
    <property type="entry name" value="Peptidase/esterase 'gauge' domain"/>
    <property type="match status" value="1"/>
</dbReference>
<name>Q7NGA2_GLOVI</name>
<dbReference type="PANTHER" id="PTHR42881">
    <property type="entry name" value="PROLYL ENDOPEPTIDASE"/>
    <property type="match status" value="1"/>
</dbReference>
<dbReference type="EMBL" id="BA000045">
    <property type="protein sequence ID" value="BAC91212.1"/>
    <property type="molecule type" value="Genomic_DNA"/>
</dbReference>
<evidence type="ECO:0000313" key="9">
    <source>
        <dbReference type="EMBL" id="BAC91212.1"/>
    </source>
</evidence>
<dbReference type="EnsemblBacteria" id="BAC91212">
    <property type="protein sequence ID" value="BAC91212"/>
    <property type="gene ID" value="BAC91212"/>
</dbReference>
<dbReference type="Pfam" id="PF02897">
    <property type="entry name" value="Peptidase_S9_N"/>
    <property type="match status" value="1"/>
</dbReference>
<dbReference type="InterPro" id="IPR002471">
    <property type="entry name" value="Pept_S9_AS"/>
</dbReference>
<dbReference type="InterPro" id="IPR029058">
    <property type="entry name" value="AB_hydrolase_fold"/>
</dbReference>
<dbReference type="Gene3D" id="2.130.10.120">
    <property type="entry name" value="Prolyl oligopeptidase, N-terminal domain"/>
    <property type="match status" value="1"/>
</dbReference>
<keyword evidence="4" id="KW-0645">Protease</keyword>
<dbReference type="Pfam" id="PF00326">
    <property type="entry name" value="Peptidase_S9"/>
    <property type="match status" value="1"/>
</dbReference>
<dbReference type="GO" id="GO:0004252">
    <property type="term" value="F:serine-type endopeptidase activity"/>
    <property type="evidence" value="ECO:0007669"/>
    <property type="project" value="UniProtKB-EC"/>
</dbReference>
<keyword evidence="10" id="KW-1185">Reference proteome</keyword>
<accession>Q7NGA2</accession>
<dbReference type="Proteomes" id="UP000000557">
    <property type="component" value="Chromosome"/>
</dbReference>
<feature type="domain" description="Peptidase S9 prolyl oligopeptidase catalytic" evidence="7">
    <location>
        <begin position="488"/>
        <end position="700"/>
    </location>
</feature>
<dbReference type="InterPro" id="IPR002470">
    <property type="entry name" value="Peptidase_S9A"/>
</dbReference>
<reference evidence="9 10" key="2">
    <citation type="journal article" date="2003" name="DNA Res.">
        <title>Complete genome structure of Gloeobacter violaceus PCC 7421, a cyanobacterium that lacks thylakoids (supplement).</title>
        <authorList>
            <person name="Nakamura Y."/>
            <person name="Kaneko T."/>
            <person name="Sato S."/>
            <person name="Mimuro M."/>
            <person name="Miyashita H."/>
            <person name="Tsuchiya T."/>
            <person name="Sasamoto S."/>
            <person name="Watanabe A."/>
            <person name="Kawashima K."/>
            <person name="Kishida Y."/>
            <person name="Kiyokawa C."/>
            <person name="Kohara M."/>
            <person name="Matsumoto M."/>
            <person name="Matsuno A."/>
            <person name="Nakazaki N."/>
            <person name="Shimpo S."/>
            <person name="Takeuchi C."/>
            <person name="Yamada M."/>
            <person name="Tabata S."/>
        </authorList>
    </citation>
    <scope>NUCLEOTIDE SEQUENCE [LARGE SCALE GENOMIC DNA]</scope>
    <source>
        <strain evidence="10">ATCC 29082 / PCC 7421</strain>
    </source>
</reference>
<evidence type="ECO:0000259" key="7">
    <source>
        <dbReference type="Pfam" id="PF00326"/>
    </source>
</evidence>
<evidence type="ECO:0000256" key="6">
    <source>
        <dbReference type="ARBA" id="ARBA00022825"/>
    </source>
</evidence>
<dbReference type="SUPFAM" id="SSF53474">
    <property type="entry name" value="alpha/beta-Hydrolases"/>
    <property type="match status" value="1"/>
</dbReference>
<evidence type="ECO:0000313" key="10">
    <source>
        <dbReference type="Proteomes" id="UP000000557"/>
    </source>
</evidence>
<dbReference type="GO" id="GO:0070012">
    <property type="term" value="F:oligopeptidase activity"/>
    <property type="evidence" value="ECO:0000318"/>
    <property type="project" value="GO_Central"/>
</dbReference>
<dbReference type="PANTHER" id="PTHR42881:SF2">
    <property type="entry name" value="PROLYL ENDOPEPTIDASE"/>
    <property type="match status" value="1"/>
</dbReference>
<dbReference type="PATRIC" id="fig|251221.4.peg.3303"/>
<sequence>MGSFRLMGTGAWPGALFALVLILSGGGVLATDSVTPPPAARTAPATGTYGAVKVEDPYRWLEKAASPEVQGWIDAQNAYAEKVLSRYPGREKMAARVRELSLTSEQRSKPHLAGGRLFYLRLTPPQEQPVLISQSWPTGTARVLVDPNRAGGLTAVTEFWPSPSGRYVAYGTADKGTEDTVIRVVDARTGRPLPEVLRRAGGGTTPSALAWDADEKGFIYTRFPVDSVAPFNVALFHHRLGTPASQDKLHFGAGLSPYAEYALIASKDHKYVAALVMAGDGEPQSLYVREAGEWLPLLKPREGVIAGTFLGERILVIATGGSPRGRVVVVEGGTFRTLVREGDWAMRDIAPLREGFLVTEVWGADWRVRQFDKDGRFVRALPLPASGIGIDAVASDERSSEAIVAYSGWSEPGRWMRYDGATGKSNEIFALKAAADYAGVEATKIEALSKDGTRVPVTVLARRGTIPDGTAPAILYGYGGYGISVRPTFSGANLAWIERGGVYAVANLRGGGEFGEQWHLDGRLTRKQNVFDDFVAAAEALVQTRWVAPNKLGILGGSNGGLLVGAALTQRPELFRAAVGQVGIYDMLRVELHPNGAFNVTEFGTVENPDQFAALYAYSPLHRVKDGTAYPAVLLLTGENDPRVDAYQSRKMAARLQAATRSDHPVALITRRAAGHGVGASFSQRTGDRAAALIFFAGELGLP</sequence>
<protein>
    <recommendedName>
        <fullName evidence="3">prolyl oligopeptidase</fullName>
        <ecNumber evidence="3">3.4.21.26</ecNumber>
    </recommendedName>
</protein>
<feature type="domain" description="Peptidase S9A N-terminal" evidence="8">
    <location>
        <begin position="37"/>
        <end position="425"/>
    </location>
</feature>
<dbReference type="ESTHER" id="glovi-q7nga2">
    <property type="family name" value="S9N_PPCE_Peptidase_S9"/>
</dbReference>
<dbReference type="GO" id="GO:0005829">
    <property type="term" value="C:cytosol"/>
    <property type="evidence" value="ECO:0000318"/>
    <property type="project" value="GO_Central"/>
</dbReference>
<dbReference type="PRINTS" id="PR00862">
    <property type="entry name" value="PROLIGOPTASE"/>
</dbReference>
<dbReference type="InParanoid" id="Q7NGA2"/>
<dbReference type="PROSITE" id="PS00708">
    <property type="entry name" value="PRO_ENDOPEP_SER"/>
    <property type="match status" value="1"/>
</dbReference>
<dbReference type="eggNOG" id="COG1505">
    <property type="taxonomic scope" value="Bacteria"/>
</dbReference>
<evidence type="ECO:0000256" key="3">
    <source>
        <dbReference type="ARBA" id="ARBA00011897"/>
    </source>
</evidence>
<evidence type="ECO:0000256" key="5">
    <source>
        <dbReference type="ARBA" id="ARBA00022801"/>
    </source>
</evidence>
<dbReference type="OrthoDB" id="9801421at2"/>
<dbReference type="InterPro" id="IPR023302">
    <property type="entry name" value="Pept_S9A_N"/>
</dbReference>
<dbReference type="RefSeq" id="WP_011143261.1">
    <property type="nucleotide sequence ID" value="NC_005125.1"/>
</dbReference>
<gene>
    <name evidence="9" type="ordered locus">glr3271</name>
</gene>